<sequence length="918" mass="100966">MSLVITFTGRTPLAASGPNARYHVWTYAVQPTSPSDLLGSQRIALALPADVDVKDPRLFPDVPALAGAFLEPDANISRQYVGRAVNGLGPQTITFVAPADQTDRELFLVGRGSGRPWTVMPFAKSPTGEVNNVQLMPAPASSQRVFTGRPVAEFAGTLPYASEIFGVYQPLAGWIGRQGAQRIAEGAGLTAEQFGGVAARELEHPAFAALAEQGQLEGILSPVGLVNLFREYFFEFDTFLGAPAGHLWISPGGTVEVIETTSRRSLVEKSAEQSEQTVRRVEESLTEQTDVADAVKESNANDTTLGASASAGASFAGIYHGDASATYSAHNATGKSSEQTHKHTRTQSSKVSSEITRNFKTTFKTVTETTDTSSRRYVVQNTTQKLLNYELRRKMRKVGVQVQHLGTQLSWQVFLGAGGGGAATVPAPGRKLGLGELVHVVPAPDLTSIRKPEPLAPLKIERTTYSGVFPIRQHPSSKNAPHLDKTWIRFPDQDRMHRDDGEEDEYIRADCTFHVVPPGPDYVLRNDMIVVTAHTQGGGDANFIVHEFTVVNAAAGVFKVLVDELNSGGGGTIALTISLTWDPPAKNPGQEAFDAAMVEYHQQVALLQRKTYADAVRDRLSLLSKVRARPSEELRKEERQVVFADLVTKLRNVSDPHLGSELIRQMFDIDRMLYFVNPDFWRPDNVTTVAGKDSLGRYPVPEHSWTNLSKDPIEGETVVSWYSHTSSEYPPDAVTVPQPAPTDPPTPPVEQPREWRVDYLITEDTLPAPMGSSLGWLIQADGDERRNEFLNAAWVKVVLPIRPGHEVEAFQWLRDVHVEGEAAFDKDYAWQPGDPEDWRGKKIGYVLDKLVTELQATNSDIRNTLATERVFETGFDPLEGGFRPAEPHQIFDQWVEVLPTDQIVAVEVTYDPKTGQQL</sequence>
<keyword evidence="3" id="KW-1185">Reference proteome</keyword>
<gene>
    <name evidence="2" type="ORF">IW245_000445</name>
</gene>
<dbReference type="EMBL" id="JADOUF010000001">
    <property type="protein sequence ID" value="MBG6134251.1"/>
    <property type="molecule type" value="Genomic_DNA"/>
</dbReference>
<accession>A0A8J7GP71</accession>
<feature type="region of interest" description="Disordered" evidence="1">
    <location>
        <begin position="268"/>
        <end position="297"/>
    </location>
</feature>
<name>A0A8J7GP71_9ACTN</name>
<reference evidence="2" key="1">
    <citation type="submission" date="2020-11" db="EMBL/GenBank/DDBJ databases">
        <title>Sequencing the genomes of 1000 actinobacteria strains.</title>
        <authorList>
            <person name="Klenk H.-P."/>
        </authorList>
    </citation>
    <scope>NUCLEOTIDE SEQUENCE</scope>
    <source>
        <strain evidence="2">DSM 45356</strain>
    </source>
</reference>
<comment type="caution">
    <text evidence="2">The sequence shown here is derived from an EMBL/GenBank/DDBJ whole genome shotgun (WGS) entry which is preliminary data.</text>
</comment>
<evidence type="ECO:0000313" key="2">
    <source>
        <dbReference type="EMBL" id="MBG6134251.1"/>
    </source>
</evidence>
<protein>
    <submittedName>
        <fullName evidence="2">Uncharacterized protein</fullName>
    </submittedName>
</protein>
<dbReference type="AlphaFoldDB" id="A0A8J7GP71"/>
<dbReference type="RefSeq" id="WP_197001510.1">
    <property type="nucleotide sequence ID" value="NZ_BONS01000035.1"/>
</dbReference>
<feature type="region of interest" description="Disordered" evidence="1">
    <location>
        <begin position="730"/>
        <end position="751"/>
    </location>
</feature>
<organism evidence="2 3">
    <name type="scientific">Longispora fulva</name>
    <dbReference type="NCBI Taxonomy" id="619741"/>
    <lineage>
        <taxon>Bacteria</taxon>
        <taxon>Bacillati</taxon>
        <taxon>Actinomycetota</taxon>
        <taxon>Actinomycetes</taxon>
        <taxon>Micromonosporales</taxon>
        <taxon>Micromonosporaceae</taxon>
        <taxon>Longispora</taxon>
    </lineage>
</organism>
<evidence type="ECO:0000256" key="1">
    <source>
        <dbReference type="SAM" id="MobiDB-lite"/>
    </source>
</evidence>
<feature type="region of interest" description="Disordered" evidence="1">
    <location>
        <begin position="328"/>
        <end position="354"/>
    </location>
</feature>
<feature type="compositionally biased region" description="Basic and acidic residues" evidence="1">
    <location>
        <begin position="268"/>
        <end position="283"/>
    </location>
</feature>
<feature type="compositionally biased region" description="Pro residues" evidence="1">
    <location>
        <begin position="738"/>
        <end position="750"/>
    </location>
</feature>
<dbReference type="Proteomes" id="UP000622552">
    <property type="component" value="Unassembled WGS sequence"/>
</dbReference>
<evidence type="ECO:0000313" key="3">
    <source>
        <dbReference type="Proteomes" id="UP000622552"/>
    </source>
</evidence>
<proteinExistence type="predicted"/>
<feature type="compositionally biased region" description="Polar residues" evidence="1">
    <location>
        <begin position="328"/>
        <end position="337"/>
    </location>
</feature>